<evidence type="ECO:0000256" key="2">
    <source>
        <dbReference type="ARBA" id="ARBA00023015"/>
    </source>
</evidence>
<comment type="caution">
    <text evidence="9">The sequence shown here is derived from an EMBL/GenBank/DDBJ whole genome shotgun (WGS) entry which is preliminary data.</text>
</comment>
<dbReference type="GO" id="GO:0001756">
    <property type="term" value="P:somitogenesis"/>
    <property type="evidence" value="ECO:0007669"/>
    <property type="project" value="TreeGrafter"/>
</dbReference>
<dbReference type="EMBL" id="VYZM01018850">
    <property type="protein sequence ID" value="NWU57035.1"/>
    <property type="molecule type" value="Genomic_DNA"/>
</dbReference>
<dbReference type="InterPro" id="IPR018186">
    <property type="entry name" value="TF_T-box_CS"/>
</dbReference>
<evidence type="ECO:0000256" key="3">
    <source>
        <dbReference type="ARBA" id="ARBA00023125"/>
    </source>
</evidence>
<evidence type="ECO:0000259" key="8">
    <source>
        <dbReference type="PROSITE" id="PS50252"/>
    </source>
</evidence>
<reference evidence="9 10" key="1">
    <citation type="submission" date="2019-09" db="EMBL/GenBank/DDBJ databases">
        <title>Bird 10,000 Genomes (B10K) Project - Family phase.</title>
        <authorList>
            <person name="Zhang G."/>
        </authorList>
    </citation>
    <scope>NUCLEOTIDE SEQUENCE [LARGE SCALE GENOMIC DNA]</scope>
    <source>
        <strain evidence="9">B10K-DU-012-55</strain>
        <tissue evidence="9">Muscle</tissue>
    </source>
</reference>
<feature type="non-terminal residue" evidence="9">
    <location>
        <position position="500"/>
    </location>
</feature>
<name>A0A7K5XVE7_9CHAR</name>
<evidence type="ECO:0000256" key="4">
    <source>
        <dbReference type="ARBA" id="ARBA00023163"/>
    </source>
</evidence>
<keyword evidence="4" id="KW-0804">Transcription</keyword>
<sequence>SAGGCEEDGFPAASEPPASPGGSPKNSRPGSPLPTPRVDLQGAELLFHIKNDLSLSMFRRMFPAMRVKISGLDPHQQYYIAMDIVPVDNKRYRYVYHSSKWMVAGNADSPVPPRVYIHPDSPASGETWMRQVISFDKLKLTNNELDDQGHIILHSMHKYQPRVHVIRKDCGEDLSPVKPIPSGEGVKAFSFPETVFTTVTAYQNQQITRLKIDRNPFAKGFRDSGRNRMGLEALVESYAFWRPSLRTLTFEDIPGIPKQGNAGSSALLQGSGSGVPSTHPHLLPGSPCSSPAFHLSPNTSQLCSLAPADYTACARSGLTLNRYSTSLAETYNRLTNQTSETFAPPRTPSYVGVSSSTTVNMSMSGNDGDAFSCPQTGLSMQISGMSPQLQYIMPSPSSNAFTTNQTHQGSYNTFRLHSPCALYGYNFSTSPKLAASPEKIVSSQGSFLGSSPSGTMTDRQMLPPVEGVHLLSSGGQQNFFDSRTLGSLTLSSSQVSAHMV</sequence>
<proteinExistence type="predicted"/>
<gene>
    <name evidence="9" type="primary">Tbx18</name>
    <name evidence="9" type="ORF">DROARD_R02079</name>
</gene>
<feature type="non-terminal residue" evidence="9">
    <location>
        <position position="1"/>
    </location>
</feature>
<keyword evidence="2" id="KW-0805">Transcription regulation</keyword>
<evidence type="ECO:0000256" key="7">
    <source>
        <dbReference type="SAM" id="MobiDB-lite"/>
    </source>
</evidence>
<keyword evidence="5 6" id="KW-0539">Nucleus</keyword>
<dbReference type="GO" id="GO:0005634">
    <property type="term" value="C:nucleus"/>
    <property type="evidence" value="ECO:0007669"/>
    <property type="project" value="UniProtKB-SubCell"/>
</dbReference>
<comment type="subcellular location">
    <subcellularLocation>
        <location evidence="1 6">Nucleus</location>
    </subcellularLocation>
</comment>
<dbReference type="PROSITE" id="PS01264">
    <property type="entry name" value="TBOX_2"/>
    <property type="match status" value="1"/>
</dbReference>
<dbReference type="SUPFAM" id="SSF49417">
    <property type="entry name" value="p53-like transcription factors"/>
    <property type="match status" value="1"/>
</dbReference>
<dbReference type="Proteomes" id="UP000586671">
    <property type="component" value="Unassembled WGS sequence"/>
</dbReference>
<organism evidence="9 10">
    <name type="scientific">Dromas ardeola</name>
    <dbReference type="NCBI Taxonomy" id="458190"/>
    <lineage>
        <taxon>Eukaryota</taxon>
        <taxon>Metazoa</taxon>
        <taxon>Chordata</taxon>
        <taxon>Craniata</taxon>
        <taxon>Vertebrata</taxon>
        <taxon>Euteleostomi</taxon>
        <taxon>Archelosauria</taxon>
        <taxon>Archosauria</taxon>
        <taxon>Dinosauria</taxon>
        <taxon>Saurischia</taxon>
        <taxon>Theropoda</taxon>
        <taxon>Coelurosauria</taxon>
        <taxon>Aves</taxon>
        <taxon>Neognathae</taxon>
        <taxon>Neoaves</taxon>
        <taxon>Charadriiformes</taxon>
        <taxon>Dromadidae</taxon>
        <taxon>Dromas</taxon>
    </lineage>
</organism>
<dbReference type="GO" id="GO:0000785">
    <property type="term" value="C:chromatin"/>
    <property type="evidence" value="ECO:0007669"/>
    <property type="project" value="TreeGrafter"/>
</dbReference>
<evidence type="ECO:0000256" key="5">
    <source>
        <dbReference type="ARBA" id="ARBA00023242"/>
    </source>
</evidence>
<evidence type="ECO:0000256" key="6">
    <source>
        <dbReference type="PROSITE-ProRule" id="PRU00201"/>
    </source>
</evidence>
<dbReference type="InterPro" id="IPR001699">
    <property type="entry name" value="TF_T-box"/>
</dbReference>
<dbReference type="FunFam" id="2.60.40.820:FF:000001">
    <property type="entry name" value="T-box transcription factor TBX18"/>
    <property type="match status" value="1"/>
</dbReference>
<accession>A0A7K5XVE7</accession>
<dbReference type="AlphaFoldDB" id="A0A7K5XVE7"/>
<dbReference type="GO" id="GO:0001708">
    <property type="term" value="P:cell fate specification"/>
    <property type="evidence" value="ECO:0007669"/>
    <property type="project" value="TreeGrafter"/>
</dbReference>
<protein>
    <submittedName>
        <fullName evidence="9">TBX18 factor</fullName>
    </submittedName>
</protein>
<dbReference type="GO" id="GO:0016331">
    <property type="term" value="P:morphogenesis of embryonic epithelium"/>
    <property type="evidence" value="ECO:0007669"/>
    <property type="project" value="TreeGrafter"/>
</dbReference>
<dbReference type="PRINTS" id="PR00937">
    <property type="entry name" value="TBOX"/>
</dbReference>
<dbReference type="PROSITE" id="PS50252">
    <property type="entry name" value="TBOX_3"/>
    <property type="match status" value="1"/>
</dbReference>
<dbReference type="InterPro" id="IPR046360">
    <property type="entry name" value="T-box_DNA-bd"/>
</dbReference>
<dbReference type="InterPro" id="IPR008967">
    <property type="entry name" value="p53-like_TF_DNA-bd_sf"/>
</dbReference>
<feature type="domain" description="T-box" evidence="8">
    <location>
        <begin position="59"/>
        <end position="223"/>
    </location>
</feature>
<dbReference type="GO" id="GO:0000981">
    <property type="term" value="F:DNA-binding transcription factor activity, RNA polymerase II-specific"/>
    <property type="evidence" value="ECO:0007669"/>
    <property type="project" value="TreeGrafter"/>
</dbReference>
<feature type="region of interest" description="Disordered" evidence="7">
    <location>
        <begin position="1"/>
        <end position="37"/>
    </location>
</feature>
<keyword evidence="3 6" id="KW-0238">DNA-binding</keyword>
<feature type="compositionally biased region" description="Low complexity" evidence="7">
    <location>
        <begin position="10"/>
        <end position="24"/>
    </location>
</feature>
<dbReference type="SMART" id="SM00425">
    <property type="entry name" value="TBOX"/>
    <property type="match status" value="1"/>
</dbReference>
<dbReference type="PANTHER" id="PTHR11267:SF20">
    <property type="entry name" value="T-BOX TRANSCRIPTION FACTOR TBX18"/>
    <property type="match status" value="1"/>
</dbReference>
<dbReference type="InterPro" id="IPR036960">
    <property type="entry name" value="T-box_sf"/>
</dbReference>
<dbReference type="Gene3D" id="2.60.40.820">
    <property type="entry name" value="Transcription factor, T-box"/>
    <property type="match status" value="1"/>
</dbReference>
<evidence type="ECO:0000256" key="1">
    <source>
        <dbReference type="ARBA" id="ARBA00004123"/>
    </source>
</evidence>
<keyword evidence="10" id="KW-1185">Reference proteome</keyword>
<dbReference type="PANTHER" id="PTHR11267">
    <property type="entry name" value="T-BOX PROTEIN-RELATED"/>
    <property type="match status" value="1"/>
</dbReference>
<comment type="caution">
    <text evidence="6">Lacks conserved residue(s) required for the propagation of feature annotation.</text>
</comment>
<dbReference type="Pfam" id="PF00907">
    <property type="entry name" value="T-box"/>
    <property type="match status" value="1"/>
</dbReference>
<evidence type="ECO:0000313" key="10">
    <source>
        <dbReference type="Proteomes" id="UP000586671"/>
    </source>
</evidence>
<dbReference type="GO" id="GO:0000978">
    <property type="term" value="F:RNA polymerase II cis-regulatory region sequence-specific DNA binding"/>
    <property type="evidence" value="ECO:0007669"/>
    <property type="project" value="InterPro"/>
</dbReference>
<dbReference type="GO" id="GO:0045893">
    <property type="term" value="P:positive regulation of DNA-templated transcription"/>
    <property type="evidence" value="ECO:0007669"/>
    <property type="project" value="InterPro"/>
</dbReference>
<evidence type="ECO:0000313" key="9">
    <source>
        <dbReference type="EMBL" id="NWU57035.1"/>
    </source>
</evidence>